<dbReference type="AlphaFoldDB" id="A0A6A4KWI6"/>
<dbReference type="Pfam" id="PF04484">
    <property type="entry name" value="QWRF"/>
    <property type="match status" value="2"/>
</dbReference>
<feature type="compositionally biased region" description="Polar residues" evidence="2">
    <location>
        <begin position="390"/>
        <end position="402"/>
    </location>
</feature>
<keyword evidence="3" id="KW-0732">Signal</keyword>
<dbReference type="GO" id="GO:0005737">
    <property type="term" value="C:cytoplasm"/>
    <property type="evidence" value="ECO:0007669"/>
    <property type="project" value="TreeGrafter"/>
</dbReference>
<feature type="signal peptide" evidence="3">
    <location>
        <begin position="1"/>
        <end position="18"/>
    </location>
</feature>
<feature type="compositionally biased region" description="Low complexity" evidence="2">
    <location>
        <begin position="296"/>
        <end position="309"/>
    </location>
</feature>
<feature type="compositionally biased region" description="Low complexity" evidence="2">
    <location>
        <begin position="175"/>
        <end position="195"/>
    </location>
</feature>
<feature type="compositionally biased region" description="Low complexity" evidence="2">
    <location>
        <begin position="430"/>
        <end position="441"/>
    </location>
</feature>
<accession>A0A6A4KWI6</accession>
<evidence type="ECO:0000256" key="2">
    <source>
        <dbReference type="SAM" id="MobiDB-lite"/>
    </source>
</evidence>
<evidence type="ECO:0000313" key="5">
    <source>
        <dbReference type="Proteomes" id="UP000428333"/>
    </source>
</evidence>
<feature type="region of interest" description="Disordered" evidence="2">
    <location>
        <begin position="17"/>
        <end position="122"/>
    </location>
</feature>
<name>A0A6A4KWI6_9ERIC</name>
<sequence>MCSPCVMMVAAVTGAAAAADPQNPNNKSQNDGQQQQQQQQQNPNKRPPFKSRQVSSRYMSPSSSSASVASSNSTPTRRCPSPLVSRNSNPAPNTPIPAPKRAVSADRRRPTTPSRFEPRLSNAGEVSAATKLLVTSTRSLSVSFQGEAFSLPISKTKAAPTVSNVRKGTPERRSVSSSNGNSNSNGTSTSARASTPVRGGDQAAESLAKSIDQHRWPGRNRQMQQPNSLSRSLDCPEDKMKLIGSGKNGNNVVRALQKSMVFNEGRRASFDGRLSLDLGSAELLRAIQKGPNGNNSVSESSVVSDLAASDSDRDSVSSGSTSGVQECGGGGAGSMKGRNAPRGIAVSARFWQETNSRLRRLNDPGSPFLSTSPAKMVVPPKFGQSKKFPSDSTLSSPRTMSSPIRGVGIRPASPSKTMTPSPARGMTSPSRVRSSVSGTISSSFGETPSVLSFAVDVRRGKVGENRLGDAHLLRLLYNRHLQWRFVNARTEAALLVQRNSAEKNLWNAWITTSDLRDSVTKKRHRLQLLRQKLKLASILKGEVRSVVFLRIVLNPAGTFGNLCLDLCSTPGSGDKSLARRETALCGSASWITSFKQDAITAIFIIVQITCLEDWACLDKDHSVSLLGAIEALKASTLRLPVVGGAIADVQSVKDAIGSAVDVMQAMSYSMYSLLMKVEEVNSLVAELVKVISKERALLEQCKDFLSMLAAMQVKYFSLRTQILQLTRVPTA</sequence>
<feature type="region of interest" description="Disordered" evidence="2">
    <location>
        <begin position="359"/>
        <end position="441"/>
    </location>
</feature>
<dbReference type="Proteomes" id="UP000428333">
    <property type="component" value="Linkage Group LG12"/>
</dbReference>
<protein>
    <recommendedName>
        <fullName evidence="6">QWRF motif-containing protein 2</fullName>
    </recommendedName>
</protein>
<feature type="compositionally biased region" description="Low complexity" evidence="2">
    <location>
        <begin position="51"/>
        <end position="73"/>
    </location>
</feature>
<dbReference type="PANTHER" id="PTHR31807:SF2">
    <property type="entry name" value="PROTEIN SNOWY COTYLEDON 3"/>
    <property type="match status" value="1"/>
</dbReference>
<evidence type="ECO:0000256" key="1">
    <source>
        <dbReference type="ARBA" id="ARBA00010016"/>
    </source>
</evidence>
<feature type="region of interest" description="Disordered" evidence="2">
    <location>
        <begin position="288"/>
        <end position="340"/>
    </location>
</feature>
<comment type="caution">
    <text evidence="4">The sequence shown here is derived from an EMBL/GenBank/DDBJ whole genome shotgun (WGS) entry which is preliminary data.</text>
</comment>
<evidence type="ECO:0000256" key="3">
    <source>
        <dbReference type="SAM" id="SignalP"/>
    </source>
</evidence>
<dbReference type="GO" id="GO:0008017">
    <property type="term" value="F:microtubule binding"/>
    <property type="evidence" value="ECO:0007669"/>
    <property type="project" value="TreeGrafter"/>
</dbReference>
<organism evidence="4 5">
    <name type="scientific">Rhododendron williamsianum</name>
    <dbReference type="NCBI Taxonomy" id="262921"/>
    <lineage>
        <taxon>Eukaryota</taxon>
        <taxon>Viridiplantae</taxon>
        <taxon>Streptophyta</taxon>
        <taxon>Embryophyta</taxon>
        <taxon>Tracheophyta</taxon>
        <taxon>Spermatophyta</taxon>
        <taxon>Magnoliopsida</taxon>
        <taxon>eudicotyledons</taxon>
        <taxon>Gunneridae</taxon>
        <taxon>Pentapetalae</taxon>
        <taxon>asterids</taxon>
        <taxon>Ericales</taxon>
        <taxon>Ericaceae</taxon>
        <taxon>Ericoideae</taxon>
        <taxon>Rhodoreae</taxon>
        <taxon>Rhododendron</taxon>
    </lineage>
</organism>
<proteinExistence type="inferred from homology"/>
<feature type="region of interest" description="Disordered" evidence="2">
    <location>
        <begin position="159"/>
        <end position="234"/>
    </location>
</feature>
<dbReference type="GO" id="GO:0051225">
    <property type="term" value="P:spindle assembly"/>
    <property type="evidence" value="ECO:0007669"/>
    <property type="project" value="TreeGrafter"/>
</dbReference>
<dbReference type="GO" id="GO:0005880">
    <property type="term" value="C:nuclear microtubule"/>
    <property type="evidence" value="ECO:0007669"/>
    <property type="project" value="TreeGrafter"/>
</dbReference>
<dbReference type="OrthoDB" id="1924320at2759"/>
<dbReference type="PANTHER" id="PTHR31807">
    <property type="entry name" value="AUGMIN FAMILY MEMBER"/>
    <property type="match status" value="1"/>
</dbReference>
<reference evidence="4 5" key="1">
    <citation type="journal article" date="2019" name="Genome Biol. Evol.">
        <title>The Rhododendron genome and chromosomal organization provide insight into shared whole-genome duplications across the heath family (Ericaceae).</title>
        <authorList>
            <person name="Soza V.L."/>
            <person name="Lindsley D."/>
            <person name="Waalkes A."/>
            <person name="Ramage E."/>
            <person name="Patwardhan R.P."/>
            <person name="Burton J.N."/>
            <person name="Adey A."/>
            <person name="Kumar A."/>
            <person name="Qiu R."/>
            <person name="Shendure J."/>
            <person name="Hall B."/>
        </authorList>
    </citation>
    <scope>NUCLEOTIDE SEQUENCE [LARGE SCALE GENOMIC DNA]</scope>
    <source>
        <strain evidence="4">RSF 1966-606</strain>
    </source>
</reference>
<evidence type="ECO:0000313" key="4">
    <source>
        <dbReference type="EMBL" id="KAE9448444.1"/>
    </source>
</evidence>
<feature type="compositionally biased region" description="Polar residues" evidence="2">
    <location>
        <begin position="22"/>
        <end position="32"/>
    </location>
</feature>
<evidence type="ECO:0008006" key="6">
    <source>
        <dbReference type="Google" id="ProtNLM"/>
    </source>
</evidence>
<feature type="chain" id="PRO_5025685926" description="QWRF motif-containing protein 2" evidence="3">
    <location>
        <begin position="19"/>
        <end position="731"/>
    </location>
</feature>
<feature type="non-terminal residue" evidence="4">
    <location>
        <position position="1"/>
    </location>
</feature>
<feature type="compositionally biased region" description="Polar residues" evidence="2">
    <location>
        <begin position="221"/>
        <end position="231"/>
    </location>
</feature>
<dbReference type="EMBL" id="QEFC01003418">
    <property type="protein sequence ID" value="KAE9448444.1"/>
    <property type="molecule type" value="Genomic_DNA"/>
</dbReference>
<keyword evidence="5" id="KW-1185">Reference proteome</keyword>
<dbReference type="InterPro" id="IPR007573">
    <property type="entry name" value="QWRF"/>
</dbReference>
<comment type="similarity">
    <text evidence="1">Belongs to the QWRF family.</text>
</comment>
<gene>
    <name evidence="4" type="ORF">C3L33_19654</name>
</gene>